<dbReference type="CDD" id="cd05568">
    <property type="entry name" value="PTS_IIB_bgl_like"/>
    <property type="match status" value="1"/>
</dbReference>
<evidence type="ECO:0000256" key="9">
    <source>
        <dbReference type="ARBA" id="ARBA00037387"/>
    </source>
</evidence>
<dbReference type="Pfam" id="PF00874">
    <property type="entry name" value="PRD"/>
    <property type="match status" value="1"/>
</dbReference>
<dbReference type="CDD" id="cd00211">
    <property type="entry name" value="PTS_IIA_fru"/>
    <property type="match status" value="1"/>
</dbReference>
<evidence type="ECO:0000256" key="1">
    <source>
        <dbReference type="ARBA" id="ARBA00004496"/>
    </source>
</evidence>
<sequence>MIDYRLSYLIGDSKEKYLLDQATEMTKMRKIDLLFAIKKINEMASDLFETEILITETEIEIPKTITRNWIDLFFNQKREEVVFLEEERQAMIFLLTFAQFEELSVYYFQDFLSVSKNTILKDLKKLRAALVERGVTLEYSRKNGFFLNGAEASIRGAAFYLLGILAASPNGNRLLYEGLSLKSPNLYTDVRLNFSMTIEEFDLVFVPTRFEEMVYFISYLICRTENYEIDFLQEDQALLAPLIAHKASNQFLAHFSKIKNRSIESYYFTVIFMTVLQGEIQDTSLEFLLECSSEIIHEIERLSAIEFKNYRKLLLDLFYHLVPAYFRIKFDFKLSNVLIDEIKMQYHEIFELTKLVLFPLRKLVQKDIPDEEIGYFTILFGGEISNQRQKKRNAQLRALILCPSGISSSLIMKSELQELFPQIDFSETSSFEQFHHQGMDSAFDLIFSSVPVKTDKKLYVINPIMTQLEKNALMRRVQEDFLFPKVLIPSVNEILDILIPHIELKNGITKEKLYNIVQKKMNKEMKRREDDRPMLSELLTADMIQLTDRKMGWEEAINTAADPLKKKEKINQTYIEAMINKVKDYGPFIHIGKGVALPHARPQDGVNELGMSLLKVDTPVLLSDDEKHPIQIFICLAAIDNEMHLKALASLTRILSNKEKLDTLLNASTKEEILEIMTEGEDE</sequence>
<dbReference type="EMBL" id="UFYW01000001">
    <property type="protein sequence ID" value="STD82151.1"/>
    <property type="molecule type" value="Genomic_DNA"/>
</dbReference>
<evidence type="ECO:0000256" key="2">
    <source>
        <dbReference type="ARBA" id="ARBA00022448"/>
    </source>
</evidence>
<dbReference type="InterPro" id="IPR013011">
    <property type="entry name" value="PTS_EIIB_2"/>
</dbReference>
<evidence type="ECO:0000256" key="6">
    <source>
        <dbReference type="ARBA" id="ARBA00022683"/>
    </source>
</evidence>
<dbReference type="GO" id="GO:0016301">
    <property type="term" value="F:kinase activity"/>
    <property type="evidence" value="ECO:0007669"/>
    <property type="project" value="UniProtKB-KW"/>
</dbReference>
<dbReference type="InterPro" id="IPR016152">
    <property type="entry name" value="PTrfase/Anion_transptr"/>
</dbReference>
<keyword evidence="8" id="KW-0010">Activator</keyword>
<comment type="subcellular location">
    <subcellularLocation>
        <location evidence="1">Cytoplasm</location>
    </subcellularLocation>
</comment>
<dbReference type="SUPFAM" id="SSF52794">
    <property type="entry name" value="PTS system IIB component-like"/>
    <property type="match status" value="1"/>
</dbReference>
<keyword evidence="5 15" id="KW-0808">Transferase</keyword>
<reference evidence="15 16" key="1">
    <citation type="submission" date="2018-06" db="EMBL/GenBank/DDBJ databases">
        <authorList>
            <consortium name="Pathogen Informatics"/>
            <person name="Doyle S."/>
        </authorList>
    </citation>
    <scope>NUCLEOTIDE SEQUENCE [LARGE SCALE GENOMIC DNA]</scope>
    <source>
        <strain evidence="15 16">NCTC12360</strain>
    </source>
</reference>
<evidence type="ECO:0000313" key="16">
    <source>
        <dbReference type="Proteomes" id="UP000254807"/>
    </source>
</evidence>
<dbReference type="Gene3D" id="3.40.50.2300">
    <property type="match status" value="1"/>
</dbReference>
<evidence type="ECO:0000313" key="15">
    <source>
        <dbReference type="EMBL" id="STD82151.1"/>
    </source>
</evidence>
<protein>
    <recommendedName>
        <fullName evidence="10">Ascorbate-specific PTS system EIIA component</fullName>
    </recommendedName>
    <alternativeName>
        <fullName evidence="11">Ascorbate-specific phosphotransferase enzyme IIA component</fullName>
    </alternativeName>
</protein>
<dbReference type="PROSITE" id="PS51099">
    <property type="entry name" value="PTS_EIIB_TYPE_2"/>
    <property type="match status" value="1"/>
</dbReference>
<evidence type="ECO:0000256" key="4">
    <source>
        <dbReference type="ARBA" id="ARBA00022553"/>
    </source>
</evidence>
<dbReference type="Gene3D" id="1.10.1790.10">
    <property type="entry name" value="PRD domain"/>
    <property type="match status" value="1"/>
</dbReference>
<feature type="domain" description="PTS EIIB type-2" evidence="13">
    <location>
        <begin position="396"/>
        <end position="485"/>
    </location>
</feature>
<dbReference type="InterPro" id="IPR036634">
    <property type="entry name" value="PRD_sf"/>
</dbReference>
<dbReference type="SUPFAM" id="SSF55804">
    <property type="entry name" value="Phoshotransferase/anion transport protein"/>
    <property type="match status" value="1"/>
</dbReference>
<keyword evidence="2" id="KW-0813">Transport</keyword>
<evidence type="ECO:0000256" key="8">
    <source>
        <dbReference type="ARBA" id="ARBA00023159"/>
    </source>
</evidence>
<feature type="domain" description="PTS EIIA type-2" evidence="12">
    <location>
        <begin position="537"/>
        <end position="680"/>
    </location>
</feature>
<dbReference type="PROSITE" id="PS00372">
    <property type="entry name" value="PTS_EIIA_TYPE_2_HIS"/>
    <property type="match status" value="1"/>
</dbReference>
<dbReference type="InterPro" id="IPR002178">
    <property type="entry name" value="PTS_EIIA_type-2_dom"/>
</dbReference>
<dbReference type="GO" id="GO:0009401">
    <property type="term" value="P:phosphoenolpyruvate-dependent sugar phosphotransferase system"/>
    <property type="evidence" value="ECO:0007669"/>
    <property type="project" value="UniProtKB-KW"/>
</dbReference>
<dbReference type="RefSeq" id="WP_060814723.1">
    <property type="nucleotide sequence ID" value="NZ_JBHULA010000013.1"/>
</dbReference>
<dbReference type="PANTHER" id="PTHR36203:SF1">
    <property type="entry name" value="ASCORBATE-SPECIFIC PTS SYSTEM EIIA COMPONENT"/>
    <property type="match status" value="1"/>
</dbReference>
<keyword evidence="16" id="KW-1185">Reference proteome</keyword>
<dbReference type="SUPFAM" id="SSF63520">
    <property type="entry name" value="PTS-regulatory domain, PRD"/>
    <property type="match status" value="1"/>
</dbReference>
<comment type="function">
    <text evidence="9">The phosphoenolpyruvate-dependent sugar phosphotransferase system (sugar PTS), a major carbohydrate active transport system, catalyzes the phosphorylation of incoming sugar substrates concomitantly with their translocation across the cell membrane. The enzyme II UlaABC PTS system is involved in ascorbate transport.</text>
</comment>
<dbReference type="InterPro" id="IPR011608">
    <property type="entry name" value="PRD"/>
</dbReference>
<evidence type="ECO:0000256" key="7">
    <source>
        <dbReference type="ARBA" id="ARBA00022777"/>
    </source>
</evidence>
<keyword evidence="3" id="KW-0963">Cytoplasm</keyword>
<dbReference type="Gene3D" id="3.40.930.10">
    <property type="entry name" value="Mannitol-specific EII, Chain A"/>
    <property type="match status" value="1"/>
</dbReference>
<keyword evidence="7" id="KW-0418">Kinase</keyword>
<gene>
    <name evidence="15" type="primary">ulaC_1</name>
    <name evidence="15" type="ORF">NCTC12360_00571</name>
</gene>
<dbReference type="PROSITE" id="PS51372">
    <property type="entry name" value="PRD_2"/>
    <property type="match status" value="1"/>
</dbReference>
<evidence type="ECO:0000256" key="5">
    <source>
        <dbReference type="ARBA" id="ARBA00022679"/>
    </source>
</evidence>
<evidence type="ECO:0000256" key="11">
    <source>
        <dbReference type="ARBA" id="ARBA00042072"/>
    </source>
</evidence>
<evidence type="ECO:0000256" key="10">
    <source>
        <dbReference type="ARBA" id="ARBA00041175"/>
    </source>
</evidence>
<keyword evidence="4" id="KW-0597">Phosphoprotein</keyword>
<name>A0A376GUB7_ENTGA</name>
<proteinExistence type="predicted"/>
<evidence type="ECO:0000256" key="3">
    <source>
        <dbReference type="ARBA" id="ARBA00022490"/>
    </source>
</evidence>
<evidence type="ECO:0000259" key="12">
    <source>
        <dbReference type="PROSITE" id="PS51094"/>
    </source>
</evidence>
<dbReference type="PROSITE" id="PS51094">
    <property type="entry name" value="PTS_EIIA_TYPE_2"/>
    <property type="match status" value="1"/>
</dbReference>
<accession>A0A376GUB7</accession>
<dbReference type="InterPro" id="IPR036095">
    <property type="entry name" value="PTS_EIIB-like_sf"/>
</dbReference>
<dbReference type="InterPro" id="IPR051351">
    <property type="entry name" value="Ascorbate-PTS_EIIA_comp"/>
</dbReference>
<dbReference type="Pfam" id="PF05043">
    <property type="entry name" value="Mga"/>
    <property type="match status" value="1"/>
</dbReference>
<dbReference type="GO" id="GO:0008982">
    <property type="term" value="F:protein-N(PI)-phosphohistidine-sugar phosphotransferase activity"/>
    <property type="evidence" value="ECO:0007669"/>
    <property type="project" value="InterPro"/>
</dbReference>
<dbReference type="Pfam" id="PF00359">
    <property type="entry name" value="PTS_EIIA_2"/>
    <property type="match status" value="1"/>
</dbReference>
<dbReference type="InterPro" id="IPR007737">
    <property type="entry name" value="Mga_HTH"/>
</dbReference>
<evidence type="ECO:0000259" key="13">
    <source>
        <dbReference type="PROSITE" id="PS51099"/>
    </source>
</evidence>
<feature type="domain" description="PRD" evidence="14">
    <location>
        <begin position="283"/>
        <end position="390"/>
    </location>
</feature>
<dbReference type="GO" id="GO:0006355">
    <property type="term" value="P:regulation of DNA-templated transcription"/>
    <property type="evidence" value="ECO:0007669"/>
    <property type="project" value="InterPro"/>
</dbReference>
<dbReference type="PANTHER" id="PTHR36203">
    <property type="entry name" value="ASCORBATE-SPECIFIC PTS SYSTEM EIIA COMPONENT"/>
    <property type="match status" value="1"/>
</dbReference>
<organism evidence="15 16">
    <name type="scientific">Enterococcus gallinarum</name>
    <dbReference type="NCBI Taxonomy" id="1353"/>
    <lineage>
        <taxon>Bacteria</taxon>
        <taxon>Bacillati</taxon>
        <taxon>Bacillota</taxon>
        <taxon>Bacilli</taxon>
        <taxon>Lactobacillales</taxon>
        <taxon>Enterococcaceae</taxon>
        <taxon>Enterococcus</taxon>
    </lineage>
</organism>
<dbReference type="AlphaFoldDB" id="A0A376GUB7"/>
<keyword evidence="6" id="KW-0598">Phosphotransferase system</keyword>
<dbReference type="GO" id="GO:0005737">
    <property type="term" value="C:cytoplasm"/>
    <property type="evidence" value="ECO:0007669"/>
    <property type="project" value="UniProtKB-SubCell"/>
</dbReference>
<dbReference type="OrthoDB" id="369398at2"/>
<evidence type="ECO:0000259" key="14">
    <source>
        <dbReference type="PROSITE" id="PS51372"/>
    </source>
</evidence>
<dbReference type="Proteomes" id="UP000254807">
    <property type="component" value="Unassembled WGS sequence"/>
</dbReference>